<evidence type="ECO:0000313" key="1">
    <source>
        <dbReference type="EMBL" id="AWP12460.1"/>
    </source>
</evidence>
<name>A0A2U9C8L3_SCOMX</name>
<dbReference type="EMBL" id="CP026255">
    <property type="protein sequence ID" value="AWP12460.1"/>
    <property type="molecule type" value="Genomic_DNA"/>
</dbReference>
<dbReference type="Proteomes" id="UP000246464">
    <property type="component" value="Chromosome 13"/>
</dbReference>
<protein>
    <submittedName>
        <fullName evidence="1">Uncharacterized protein</fullName>
    </submittedName>
</protein>
<evidence type="ECO:0000313" key="2">
    <source>
        <dbReference type="Proteomes" id="UP000246464"/>
    </source>
</evidence>
<sequence>MFHPTPPVSTDASAATARPTVLCGDSWALPLRDVHRAVDAGGARTVSRSDHSDCGQLAVASVERRLLPLR</sequence>
<gene>
    <name evidence="1" type="ORF">SMAX5B_019022</name>
</gene>
<reference evidence="1 2" key="1">
    <citation type="submission" date="2017-12" db="EMBL/GenBank/DDBJ databases">
        <title>Integrating genomic resources of turbot (Scophthalmus maximus) in depth evaluation of genetic and physical mapping variation across individuals.</title>
        <authorList>
            <person name="Martinez P."/>
        </authorList>
    </citation>
    <scope>NUCLEOTIDE SEQUENCE [LARGE SCALE GENOMIC DNA]</scope>
</reference>
<proteinExistence type="predicted"/>
<keyword evidence="2" id="KW-1185">Reference proteome</keyword>
<organism evidence="1 2">
    <name type="scientific">Scophthalmus maximus</name>
    <name type="common">Turbot</name>
    <name type="synonym">Psetta maxima</name>
    <dbReference type="NCBI Taxonomy" id="52904"/>
    <lineage>
        <taxon>Eukaryota</taxon>
        <taxon>Metazoa</taxon>
        <taxon>Chordata</taxon>
        <taxon>Craniata</taxon>
        <taxon>Vertebrata</taxon>
        <taxon>Euteleostomi</taxon>
        <taxon>Actinopterygii</taxon>
        <taxon>Neopterygii</taxon>
        <taxon>Teleostei</taxon>
        <taxon>Neoteleostei</taxon>
        <taxon>Acanthomorphata</taxon>
        <taxon>Carangaria</taxon>
        <taxon>Pleuronectiformes</taxon>
        <taxon>Pleuronectoidei</taxon>
        <taxon>Scophthalmidae</taxon>
        <taxon>Scophthalmus</taxon>
    </lineage>
</organism>
<accession>A0A2U9C8L3</accession>
<dbReference type="AlphaFoldDB" id="A0A2U9C8L3"/>